<name>A0A7J8R289_GOSDV</name>
<sequence length="82" mass="9408">MKGLPSSKDETGKHRTINLFVSRFNNCNIMTFISFHFPEYCEKYVMLEDVIATVAEKSSDEEHSEDGYTPSDDEEIAEKLDP</sequence>
<evidence type="ECO:0000313" key="2">
    <source>
        <dbReference type="EMBL" id="MBA0607472.1"/>
    </source>
</evidence>
<evidence type="ECO:0000256" key="1">
    <source>
        <dbReference type="SAM" id="MobiDB-lite"/>
    </source>
</evidence>
<dbReference type="Proteomes" id="UP000593561">
    <property type="component" value="Unassembled WGS sequence"/>
</dbReference>
<dbReference type="AlphaFoldDB" id="A0A7J8R289"/>
<proteinExistence type="predicted"/>
<reference evidence="2 3" key="1">
    <citation type="journal article" date="2019" name="Genome Biol. Evol.">
        <title>Insights into the evolution of the New World diploid cottons (Gossypium, subgenus Houzingenia) based on genome sequencing.</title>
        <authorList>
            <person name="Grover C.E."/>
            <person name="Arick M.A. 2nd"/>
            <person name="Thrash A."/>
            <person name="Conover J.L."/>
            <person name="Sanders W.S."/>
            <person name="Peterson D.G."/>
            <person name="Frelichowski J.E."/>
            <person name="Scheffler J.A."/>
            <person name="Scheffler B.E."/>
            <person name="Wendel J.F."/>
        </authorList>
    </citation>
    <scope>NUCLEOTIDE SEQUENCE [LARGE SCALE GENOMIC DNA]</scope>
    <source>
        <strain evidence="2">27</strain>
        <tissue evidence="2">Leaf</tissue>
    </source>
</reference>
<keyword evidence="3" id="KW-1185">Reference proteome</keyword>
<accession>A0A7J8R289</accession>
<organism evidence="2 3">
    <name type="scientific">Gossypium davidsonii</name>
    <name type="common">Davidson's cotton</name>
    <name type="synonym">Gossypium klotzschianum subsp. davidsonii</name>
    <dbReference type="NCBI Taxonomy" id="34287"/>
    <lineage>
        <taxon>Eukaryota</taxon>
        <taxon>Viridiplantae</taxon>
        <taxon>Streptophyta</taxon>
        <taxon>Embryophyta</taxon>
        <taxon>Tracheophyta</taxon>
        <taxon>Spermatophyta</taxon>
        <taxon>Magnoliopsida</taxon>
        <taxon>eudicotyledons</taxon>
        <taxon>Gunneridae</taxon>
        <taxon>Pentapetalae</taxon>
        <taxon>rosids</taxon>
        <taxon>malvids</taxon>
        <taxon>Malvales</taxon>
        <taxon>Malvaceae</taxon>
        <taxon>Malvoideae</taxon>
        <taxon>Gossypium</taxon>
    </lineage>
</organism>
<protein>
    <submittedName>
        <fullName evidence="2">Uncharacterized protein</fullName>
    </submittedName>
</protein>
<dbReference type="EMBL" id="JABFAC010000002">
    <property type="protein sequence ID" value="MBA0607472.1"/>
    <property type="molecule type" value="Genomic_DNA"/>
</dbReference>
<feature type="region of interest" description="Disordered" evidence="1">
    <location>
        <begin position="56"/>
        <end position="82"/>
    </location>
</feature>
<evidence type="ECO:0000313" key="3">
    <source>
        <dbReference type="Proteomes" id="UP000593561"/>
    </source>
</evidence>
<comment type="caution">
    <text evidence="2">The sequence shown here is derived from an EMBL/GenBank/DDBJ whole genome shotgun (WGS) entry which is preliminary data.</text>
</comment>
<gene>
    <name evidence="2" type="ORF">Godav_019767</name>
</gene>